<keyword evidence="1 6" id="KW-0732">Signal</keyword>
<dbReference type="GO" id="GO:0042101">
    <property type="term" value="C:T cell receptor complex"/>
    <property type="evidence" value="ECO:0007669"/>
    <property type="project" value="UniProtKB-KW"/>
</dbReference>
<dbReference type="InterPro" id="IPR007110">
    <property type="entry name" value="Ig-like_dom"/>
</dbReference>
<dbReference type="AlphaFoldDB" id="K7E938"/>
<dbReference type="Pfam" id="PF07686">
    <property type="entry name" value="V-set"/>
    <property type="match status" value="1"/>
</dbReference>
<organism evidence="8 9">
    <name type="scientific">Ornithorhynchus anatinus</name>
    <name type="common">Duckbill platypus</name>
    <dbReference type="NCBI Taxonomy" id="9258"/>
    <lineage>
        <taxon>Eukaryota</taxon>
        <taxon>Metazoa</taxon>
        <taxon>Chordata</taxon>
        <taxon>Craniata</taxon>
        <taxon>Vertebrata</taxon>
        <taxon>Euteleostomi</taxon>
        <taxon>Mammalia</taxon>
        <taxon>Monotremata</taxon>
        <taxon>Ornithorhynchidae</taxon>
        <taxon>Ornithorhynchus</taxon>
    </lineage>
</organism>
<dbReference type="STRING" id="9258.ENSOANP00000030045"/>
<protein>
    <recommendedName>
        <fullName evidence="7">Ig-like domain-containing protein</fullName>
    </recommendedName>
</protein>
<keyword evidence="3" id="KW-0675">Receptor</keyword>
<keyword evidence="5" id="KW-0391">Immunity</keyword>
<evidence type="ECO:0000313" key="8">
    <source>
        <dbReference type="Ensembl" id="ENSOANP00000030045.2"/>
    </source>
</evidence>
<evidence type="ECO:0000256" key="3">
    <source>
        <dbReference type="ARBA" id="ARBA00023170"/>
    </source>
</evidence>
<sequence>MVFPPGYVLVILLVLGQTDGDSVDQTKGSIALVEGKELLLNCTYVTSASLPYLFWYIQLPWEGPQLLLKTTFGNEQKVTGNDFYAKLNKTEKSFHLRKQAITVGDSAMYYCAVMTGAARGAVHKPLIDPAATSWIQSFLLSFIHRHKTALGSSPRSWESPGPDGPSVTSWGHLQFPHFFPCILLPCSFCPSMPSSLPLSIRLMHSTWPVDGKGWRIL</sequence>
<name>K7E938_ORNAN</name>
<feature type="chain" id="PRO_5028414608" description="Ig-like domain-containing protein" evidence="6">
    <location>
        <begin position="21"/>
        <end position="217"/>
    </location>
</feature>
<dbReference type="SUPFAM" id="SSF48726">
    <property type="entry name" value="Immunoglobulin"/>
    <property type="match status" value="1"/>
</dbReference>
<dbReference type="InParanoid" id="K7E938"/>
<dbReference type="InterPro" id="IPR036179">
    <property type="entry name" value="Ig-like_dom_sf"/>
</dbReference>
<keyword evidence="5" id="KW-1279">T cell receptor</keyword>
<dbReference type="Gene3D" id="2.60.40.10">
    <property type="entry name" value="Immunoglobulins"/>
    <property type="match status" value="1"/>
</dbReference>
<dbReference type="PANTHER" id="PTHR19367">
    <property type="entry name" value="T-CELL RECEPTOR ALPHA CHAIN V REGION"/>
    <property type="match status" value="1"/>
</dbReference>
<evidence type="ECO:0000256" key="6">
    <source>
        <dbReference type="SAM" id="SignalP"/>
    </source>
</evidence>
<evidence type="ECO:0000313" key="9">
    <source>
        <dbReference type="Proteomes" id="UP000002279"/>
    </source>
</evidence>
<dbReference type="eggNOG" id="ENOG502S6PI">
    <property type="taxonomic scope" value="Eukaryota"/>
</dbReference>
<evidence type="ECO:0000256" key="4">
    <source>
        <dbReference type="ARBA" id="ARBA00023319"/>
    </source>
</evidence>
<dbReference type="Ensembl" id="ENSOANT00000039290.2">
    <property type="protein sequence ID" value="ENSOANP00000030045.2"/>
    <property type="gene ID" value="ENSOANG00000029424.2"/>
</dbReference>
<dbReference type="Proteomes" id="UP000002279">
    <property type="component" value="Unplaced"/>
</dbReference>
<dbReference type="PANTHER" id="PTHR19367:SF18">
    <property type="entry name" value="T CELL RECEPTOR ALPHA VARIABLE 16"/>
    <property type="match status" value="1"/>
</dbReference>
<evidence type="ECO:0000256" key="2">
    <source>
        <dbReference type="ARBA" id="ARBA00023130"/>
    </source>
</evidence>
<dbReference type="InterPro" id="IPR013783">
    <property type="entry name" value="Ig-like_fold"/>
</dbReference>
<dbReference type="FunCoup" id="K7E938">
    <property type="interactions" value="117"/>
</dbReference>
<dbReference type="InterPro" id="IPR013106">
    <property type="entry name" value="Ig_V-set"/>
</dbReference>
<evidence type="ECO:0000256" key="5">
    <source>
        <dbReference type="ARBA" id="ARBA00043266"/>
    </source>
</evidence>
<reference evidence="8" key="2">
    <citation type="submission" date="2025-09" db="UniProtKB">
        <authorList>
            <consortium name="Ensembl"/>
        </authorList>
    </citation>
    <scope>IDENTIFICATION</scope>
    <source>
        <strain evidence="8">Glennie</strain>
    </source>
</reference>
<reference evidence="8" key="1">
    <citation type="submission" date="2025-08" db="UniProtKB">
        <authorList>
            <consortium name="Ensembl"/>
        </authorList>
    </citation>
    <scope>IDENTIFICATION</scope>
    <source>
        <strain evidence="8">Glennie</strain>
    </source>
</reference>
<dbReference type="GO" id="GO:0002250">
    <property type="term" value="P:adaptive immune response"/>
    <property type="evidence" value="ECO:0007669"/>
    <property type="project" value="UniProtKB-KW"/>
</dbReference>
<dbReference type="InterPro" id="IPR051287">
    <property type="entry name" value="TCR_variable_region"/>
</dbReference>
<dbReference type="HOGENOM" id="CLU_077975_8_0_1"/>
<keyword evidence="2" id="KW-1064">Adaptive immunity</keyword>
<evidence type="ECO:0000259" key="7">
    <source>
        <dbReference type="PROSITE" id="PS50835"/>
    </source>
</evidence>
<keyword evidence="4" id="KW-0393">Immunoglobulin domain</keyword>
<dbReference type="GeneTree" id="ENSGT00940000153073"/>
<accession>K7E938</accession>
<dbReference type="PROSITE" id="PS50835">
    <property type="entry name" value="IG_LIKE"/>
    <property type="match status" value="1"/>
</dbReference>
<keyword evidence="9" id="KW-1185">Reference proteome</keyword>
<dbReference type="Bgee" id="ENSOANG00000029424">
    <property type="expression patterns" value="Expressed in adult mammalian kidney and 1 other cell type or tissue"/>
</dbReference>
<proteinExistence type="predicted"/>
<evidence type="ECO:0000256" key="1">
    <source>
        <dbReference type="ARBA" id="ARBA00022729"/>
    </source>
</evidence>
<feature type="domain" description="Ig-like" evidence="7">
    <location>
        <begin position="5"/>
        <end position="127"/>
    </location>
</feature>
<feature type="signal peptide" evidence="6">
    <location>
        <begin position="1"/>
        <end position="20"/>
    </location>
</feature>